<dbReference type="eggNOG" id="ENOG502R3KN">
    <property type="taxonomic scope" value="Eukaryota"/>
</dbReference>
<organism evidence="2">
    <name type="scientific">Oryza punctata</name>
    <name type="common">Red rice</name>
    <dbReference type="NCBI Taxonomy" id="4537"/>
    <lineage>
        <taxon>Eukaryota</taxon>
        <taxon>Viridiplantae</taxon>
        <taxon>Streptophyta</taxon>
        <taxon>Embryophyta</taxon>
        <taxon>Tracheophyta</taxon>
        <taxon>Spermatophyta</taxon>
        <taxon>Magnoliopsida</taxon>
        <taxon>Liliopsida</taxon>
        <taxon>Poales</taxon>
        <taxon>Poaceae</taxon>
        <taxon>BOP clade</taxon>
        <taxon>Oryzoideae</taxon>
        <taxon>Oryzeae</taxon>
        <taxon>Oryzinae</taxon>
        <taxon>Oryza</taxon>
    </lineage>
</organism>
<dbReference type="Gramene" id="OPUNC06G12420.1">
    <property type="protein sequence ID" value="OPUNC06G12420.1"/>
    <property type="gene ID" value="OPUNC06G12420"/>
</dbReference>
<name>A0A0E0LB55_ORYPU</name>
<dbReference type="EnsemblPlants" id="OPUNC06G12420.1">
    <property type="protein sequence ID" value="OPUNC06G12420.1"/>
    <property type="gene ID" value="OPUNC06G12420"/>
</dbReference>
<feature type="compositionally biased region" description="Low complexity" evidence="1">
    <location>
        <begin position="99"/>
        <end position="117"/>
    </location>
</feature>
<dbReference type="PANTHER" id="PTHR34996">
    <property type="entry name" value="OS06G0327400 PROTEIN"/>
    <property type="match status" value="1"/>
</dbReference>
<protein>
    <submittedName>
        <fullName evidence="2">Uncharacterized protein</fullName>
    </submittedName>
</protein>
<dbReference type="AlphaFoldDB" id="A0A0E0LB55"/>
<dbReference type="PANTHER" id="PTHR34996:SF3">
    <property type="entry name" value="OS06G0327400 PROTEIN"/>
    <property type="match status" value="1"/>
</dbReference>
<accession>A0A0E0LB55</accession>
<dbReference type="OMA" id="EQEMRYY"/>
<feature type="region of interest" description="Disordered" evidence="1">
    <location>
        <begin position="95"/>
        <end position="134"/>
    </location>
</feature>
<evidence type="ECO:0000256" key="1">
    <source>
        <dbReference type="SAM" id="MobiDB-lite"/>
    </source>
</evidence>
<keyword evidence="3" id="KW-1185">Reference proteome</keyword>
<evidence type="ECO:0000313" key="2">
    <source>
        <dbReference type="EnsemblPlants" id="OPUNC06G12420.1"/>
    </source>
</evidence>
<sequence length="173" mass="18093">MKKYYSSYARLGRRWWRRPAAGRGFRLSPTRRLSVRRLRARLWTLLGLLGRCVRHVRLLTRGLVVPTGGGGGGGGGSTSPSTRSKGRRALAVLGGKDGGAATAGKRAQAATATPATGNQDGATGGGKAARRPPCMRSNSFYARAVAECLEFIKGSNNGAGAGAATPARDNRVK</sequence>
<reference evidence="2" key="2">
    <citation type="submission" date="2018-05" db="EMBL/GenBank/DDBJ databases">
        <title>OpunRS2 (Oryza punctata Reference Sequence Version 2).</title>
        <authorList>
            <person name="Zhang J."/>
            <person name="Kudrna D."/>
            <person name="Lee S."/>
            <person name="Talag J."/>
            <person name="Welchert J."/>
            <person name="Wing R.A."/>
        </authorList>
    </citation>
    <scope>NUCLEOTIDE SEQUENCE [LARGE SCALE GENOMIC DNA]</scope>
</reference>
<proteinExistence type="predicted"/>
<dbReference type="HOGENOM" id="CLU_128482_0_0_1"/>
<dbReference type="Proteomes" id="UP000026962">
    <property type="component" value="Chromosome 6"/>
</dbReference>
<evidence type="ECO:0000313" key="3">
    <source>
        <dbReference type="Proteomes" id="UP000026962"/>
    </source>
</evidence>
<reference evidence="2" key="1">
    <citation type="submission" date="2015-04" db="UniProtKB">
        <authorList>
            <consortium name="EnsemblPlants"/>
        </authorList>
    </citation>
    <scope>IDENTIFICATION</scope>
</reference>